<reference evidence="1" key="1">
    <citation type="submission" date="2024-03" db="EMBL/GenBank/DDBJ databases">
        <title>Novel Streptomyces species of biotechnological and ecological value are a feature of Machair soil.</title>
        <authorList>
            <person name="Prole J.R."/>
            <person name="Goodfellow M."/>
            <person name="Allenby N."/>
            <person name="Ward A.C."/>
        </authorList>
    </citation>
    <scope>NUCLEOTIDE SEQUENCE</scope>
    <source>
        <strain evidence="1">MS2.AVA.5</strain>
    </source>
</reference>
<comment type="caution">
    <text evidence="1">The sequence shown here is derived from an EMBL/GenBank/DDBJ whole genome shotgun (WGS) entry which is preliminary data.</text>
</comment>
<gene>
    <name evidence="1" type="ORF">WKI67_29055</name>
</gene>
<sequence>MDISDDGQKLAPEWIEVGNNISGSLRGCRDASSVAERFVRAGWRSRSSSWYAYELETSWCQVEIEPIDASDLVLHGVVDPRRFDELADLLTRFGLRYGLELSAADGTLAREARG</sequence>
<keyword evidence="2" id="KW-1185">Reference proteome</keyword>
<organism evidence="1 2">
    <name type="scientific">Streptomyces achmelvichensis</name>
    <dbReference type="NCBI Taxonomy" id="3134111"/>
    <lineage>
        <taxon>Bacteria</taxon>
        <taxon>Bacillati</taxon>
        <taxon>Actinomycetota</taxon>
        <taxon>Actinomycetes</taxon>
        <taxon>Kitasatosporales</taxon>
        <taxon>Streptomycetaceae</taxon>
        <taxon>Streptomyces</taxon>
    </lineage>
</organism>
<evidence type="ECO:0000313" key="2">
    <source>
        <dbReference type="Proteomes" id="UP001377168"/>
    </source>
</evidence>
<evidence type="ECO:0000313" key="1">
    <source>
        <dbReference type="EMBL" id="MEJ8637423.1"/>
    </source>
</evidence>
<name>A0ACC6Q1I4_9ACTN</name>
<dbReference type="Proteomes" id="UP001377168">
    <property type="component" value="Unassembled WGS sequence"/>
</dbReference>
<dbReference type="EMBL" id="JBBKAJ010000022">
    <property type="protein sequence ID" value="MEJ8637423.1"/>
    <property type="molecule type" value="Genomic_DNA"/>
</dbReference>
<accession>A0ACC6Q1I4</accession>
<protein>
    <submittedName>
        <fullName evidence="1">Uncharacterized protein</fullName>
    </submittedName>
</protein>
<proteinExistence type="predicted"/>